<dbReference type="OrthoDB" id="6778265at2759"/>
<feature type="compositionally biased region" description="Basic and acidic residues" evidence="1">
    <location>
        <begin position="204"/>
        <end position="215"/>
    </location>
</feature>
<dbReference type="KEGG" id="apln:108742987"/>
<dbReference type="PANTHER" id="PTHR38681">
    <property type="entry name" value="RETROVIRUS-RELATED POL POLYPROTEIN FROM TRANSPOSON 412-LIKE PROTEIN-RELATED"/>
    <property type="match status" value="1"/>
</dbReference>
<dbReference type="GeneID" id="108742987"/>
<dbReference type="STRING" id="224129.A0A1W4XM77"/>
<dbReference type="GO" id="GO:0003676">
    <property type="term" value="F:nucleic acid binding"/>
    <property type="evidence" value="ECO:0007669"/>
    <property type="project" value="InterPro"/>
</dbReference>
<organism evidence="2 3">
    <name type="scientific">Agrilus planipennis</name>
    <name type="common">Emerald ash borer</name>
    <name type="synonym">Agrilus marcopoli</name>
    <dbReference type="NCBI Taxonomy" id="224129"/>
    <lineage>
        <taxon>Eukaryota</taxon>
        <taxon>Metazoa</taxon>
        <taxon>Ecdysozoa</taxon>
        <taxon>Arthropoda</taxon>
        <taxon>Hexapoda</taxon>
        <taxon>Insecta</taxon>
        <taxon>Pterygota</taxon>
        <taxon>Neoptera</taxon>
        <taxon>Endopterygota</taxon>
        <taxon>Coleoptera</taxon>
        <taxon>Polyphaga</taxon>
        <taxon>Elateriformia</taxon>
        <taxon>Buprestoidea</taxon>
        <taxon>Buprestidae</taxon>
        <taxon>Agrilinae</taxon>
        <taxon>Agrilus</taxon>
    </lineage>
</organism>
<evidence type="ECO:0000313" key="3">
    <source>
        <dbReference type="RefSeq" id="XP_018333877.1"/>
    </source>
</evidence>
<dbReference type="InterPro" id="IPR012337">
    <property type="entry name" value="RNaseH-like_sf"/>
</dbReference>
<dbReference type="PANTHER" id="PTHR38681:SF1">
    <property type="entry name" value="RETROVIRUS-RELATED POL POLYPROTEIN FROM TRANSPOSON 412-LIKE PROTEIN"/>
    <property type="match status" value="1"/>
</dbReference>
<dbReference type="InParanoid" id="A0A1W4XM77"/>
<keyword evidence="2" id="KW-1185">Reference proteome</keyword>
<evidence type="ECO:0000313" key="2">
    <source>
        <dbReference type="Proteomes" id="UP000192223"/>
    </source>
</evidence>
<sequence length="249" mass="28178">MVRAKIGVPPQRAGWVHALKEETRLERKESSSEEKVTVPSETIVWFRAEVGKYQGVTHFETTAYHPVTNGMVERCHRQLKAAIKCHEHSSWTEALPAVMLGIRAAWKDDLRSTIAEMVYGEPLRLPGEFLTTSQEPNNNTPADFVQILRQHTQLLTSIDGTRHGKKTPILFKDLAATEQILVRRYGPKSLTTLLRLKKAYVLKEEESTDVPKDPEQQPEPPAQPNVALNQPTRNGSGRSMHFSDRLQVQ</sequence>
<dbReference type="Proteomes" id="UP000192223">
    <property type="component" value="Unplaced"/>
</dbReference>
<dbReference type="RefSeq" id="XP_018333877.1">
    <property type="nucleotide sequence ID" value="XM_018478375.1"/>
</dbReference>
<dbReference type="Gene3D" id="3.30.420.10">
    <property type="entry name" value="Ribonuclease H-like superfamily/Ribonuclease H"/>
    <property type="match status" value="1"/>
</dbReference>
<accession>A0A1W4XM77</accession>
<feature type="compositionally biased region" description="Polar residues" evidence="1">
    <location>
        <begin position="226"/>
        <end position="237"/>
    </location>
</feature>
<protein>
    <submittedName>
        <fullName evidence="3">Uncharacterized protein LOC108742987</fullName>
    </submittedName>
</protein>
<gene>
    <name evidence="3" type="primary">LOC108742987</name>
</gene>
<dbReference type="InterPro" id="IPR036397">
    <property type="entry name" value="RNaseH_sf"/>
</dbReference>
<reference evidence="3" key="1">
    <citation type="submission" date="2025-08" db="UniProtKB">
        <authorList>
            <consortium name="RefSeq"/>
        </authorList>
    </citation>
    <scope>IDENTIFICATION</scope>
    <source>
        <tissue evidence="3">Entire body</tissue>
    </source>
</reference>
<evidence type="ECO:0000256" key="1">
    <source>
        <dbReference type="SAM" id="MobiDB-lite"/>
    </source>
</evidence>
<proteinExistence type="predicted"/>
<dbReference type="SUPFAM" id="SSF53098">
    <property type="entry name" value="Ribonuclease H-like"/>
    <property type="match status" value="1"/>
</dbReference>
<name>A0A1W4XM77_AGRPL</name>
<dbReference type="AlphaFoldDB" id="A0A1W4XM77"/>
<feature type="region of interest" description="Disordered" evidence="1">
    <location>
        <begin position="204"/>
        <end position="249"/>
    </location>
</feature>